<dbReference type="AlphaFoldDB" id="A0A5J4Z9M5"/>
<dbReference type="Gene3D" id="1.25.40.330">
    <property type="entry name" value="Adenylate cyclase-associated CAP, N-terminal domain"/>
    <property type="match status" value="1"/>
</dbReference>
<dbReference type="InterPro" id="IPR053950">
    <property type="entry name" value="CAP_N"/>
</dbReference>
<evidence type="ECO:0000313" key="2">
    <source>
        <dbReference type="EMBL" id="KAA8499830.1"/>
    </source>
</evidence>
<comment type="caution">
    <text evidence="2">The sequence shown here is derived from an EMBL/GenBank/DDBJ whole genome shotgun (WGS) entry which is preliminary data.</text>
</comment>
<evidence type="ECO:0000259" key="1">
    <source>
        <dbReference type="Pfam" id="PF21938"/>
    </source>
</evidence>
<dbReference type="Proteomes" id="UP000324585">
    <property type="component" value="Unassembled WGS sequence"/>
</dbReference>
<dbReference type="OrthoDB" id="10632821at2759"/>
<reference evidence="3" key="1">
    <citation type="journal article" date="2019" name="Nat. Commun.">
        <title>Expansion of phycobilisome linker gene families in mesophilic red algae.</title>
        <authorList>
            <person name="Lee J."/>
            <person name="Kim D."/>
            <person name="Bhattacharya D."/>
            <person name="Yoon H.S."/>
        </authorList>
    </citation>
    <scope>NUCLEOTIDE SEQUENCE [LARGE SCALE GENOMIC DNA]</scope>
    <source>
        <strain evidence="3">CCMP 1328</strain>
    </source>
</reference>
<organism evidence="2 3">
    <name type="scientific">Porphyridium purpureum</name>
    <name type="common">Red alga</name>
    <name type="synonym">Porphyridium cruentum</name>
    <dbReference type="NCBI Taxonomy" id="35688"/>
    <lineage>
        <taxon>Eukaryota</taxon>
        <taxon>Rhodophyta</taxon>
        <taxon>Bangiophyceae</taxon>
        <taxon>Porphyridiales</taxon>
        <taxon>Porphyridiaceae</taxon>
        <taxon>Porphyridium</taxon>
    </lineage>
</organism>
<accession>A0A5J4Z9M5</accession>
<dbReference type="SUPFAM" id="SSF101278">
    <property type="entry name" value="N-terminal domain of adenylylcyclase associated protein, CAP"/>
    <property type="match status" value="1"/>
</dbReference>
<name>A0A5J4Z9M5_PORPP</name>
<dbReference type="EMBL" id="VRMN01000001">
    <property type="protein sequence ID" value="KAA8499830.1"/>
    <property type="molecule type" value="Genomic_DNA"/>
</dbReference>
<proteinExistence type="predicted"/>
<sequence>MPGKVCIESGRATMAEALKASLAADMKRLDTTSERLGLRMQPSVKGFQSSVEEMIKVVAEYGGKPVLDLETAFGTLEGSIELVTEVRDGVSKNDLLELHILLLGDAVAAFCWVNDPEPVACCDNALLSMESGIAALREKSVRSDPVHAEFADAVESIIKKIRSFVQEHYASGLFAA</sequence>
<evidence type="ECO:0000313" key="3">
    <source>
        <dbReference type="Proteomes" id="UP000324585"/>
    </source>
</evidence>
<keyword evidence="3" id="KW-1185">Reference proteome</keyword>
<dbReference type="Pfam" id="PF21938">
    <property type="entry name" value="CAP_N"/>
    <property type="match status" value="1"/>
</dbReference>
<dbReference type="InterPro" id="IPR036222">
    <property type="entry name" value="CAP_N_sf"/>
</dbReference>
<protein>
    <recommendedName>
        <fullName evidence="1">CAP N-terminal domain-containing protein</fullName>
    </recommendedName>
</protein>
<feature type="domain" description="CAP N-terminal" evidence="1">
    <location>
        <begin position="33"/>
        <end position="173"/>
    </location>
</feature>
<gene>
    <name evidence="2" type="ORF">FVE85_7415</name>
</gene>